<feature type="transmembrane region" description="Helical" evidence="2">
    <location>
        <begin position="631"/>
        <end position="650"/>
    </location>
</feature>
<gene>
    <name evidence="3" type="ORF">NCTC10894_02357</name>
</gene>
<name>A0AAJ4ZMI6_9RALS</name>
<dbReference type="InterPro" id="IPR014600">
    <property type="entry name" value="UCP035905_mem"/>
</dbReference>
<dbReference type="EMBL" id="UGVE01000001">
    <property type="protein sequence ID" value="SUD97984.1"/>
    <property type="molecule type" value="Genomic_DNA"/>
</dbReference>
<dbReference type="RefSeq" id="WP_062739427.1">
    <property type="nucleotide sequence ID" value="NZ_BAAAEC010000025.1"/>
</dbReference>
<dbReference type="InterPro" id="IPR019286">
    <property type="entry name" value="DUF2339_TM"/>
</dbReference>
<keyword evidence="2" id="KW-0812">Transmembrane</keyword>
<feature type="transmembrane region" description="Helical" evidence="2">
    <location>
        <begin position="885"/>
        <end position="903"/>
    </location>
</feature>
<sequence length="948" mass="101776">MRWIFGIVGLVLGGLSGGVVGAFFGVLVGVGLASLILYMDKRASSQWAHPPEPDAARPTVTAATMTLHERVAQLEHEVSLLRRQMAEIRGGTSAAPQPDAVADTPPHVAPAPALAETLPRIEAVAAPQAPMASPPPAPEPQPEPVGQPAMPPMAPHEPDWVERAVGAARDWLLGGNSVVRVGILILFFGVAFLLKYAADNSLLPVESRLAGVAVGAIVLLGIGWRLRDRRPGYALVLQGGGVGVLYLTVFAATRMVPLLSPGMAFPVLVLICALAAGLAVRQNAPALAFTGSAGGFLAPILISTGQGSHVALFSYYALLNAGIFAIAWFRAWRALNLLGFVFTFGIATAWGVLRYQPSLLSSTEPFLILFFLMYVGIALLYALRRRVSLNHYVDGTLVFGTPLVAMGLQAGLVHHIPFAMAWSAAALAAFYLGMAAWLAPRRANLGLLYEAMFALAVIFITLAIPLACDGRTTSAVWALEGAAVVWLGVQQQRRLALAVGLLLQVAAGVALTGSTWFDWDPATGWPVLNRRYIGGLLMALAGVFTGWQLHGRAPARAWLKAAPALGIAASVWGLLWWLGSGSNEIDRWAWRIASQTIDRPDIPLYAGFAVLTAWAAHALRRRLDWTLAEWSALALSPALAVVALAAIEHWRPSPLAGWGGLVWIASVVLAFVLLRRQERDVKDVILAPLHTVLFWLICGMLATEGYWRLDAYVPEGTWSFAAWAYAYGALLALLAGAGWRIRWPIARFERAYLLWGAAPLAALLWLWSLASAASDGDAAPLFYLPVLNPLDVAQLLVFLAIALWMRRVALHKLVPEPLVIGYAIGATLFIWANAVLLRTLHHWAHVPYTPEGLGGSMLVQASLSMFWTVLALVVMVLATRRASRALWFTGGALLGVTVVKLFLFDLSRVTGVERIVSFIGIGVLLLLIGYLSPLPPKAKAAGETGEVL</sequence>
<feature type="transmembrane region" description="Helical" evidence="2">
    <location>
        <begin position="751"/>
        <end position="770"/>
    </location>
</feature>
<feature type="transmembrane region" description="Helical" evidence="2">
    <location>
        <begin position="686"/>
        <end position="708"/>
    </location>
</feature>
<feature type="transmembrane region" description="Helical" evidence="2">
    <location>
        <begin position="365"/>
        <end position="383"/>
    </location>
</feature>
<feature type="transmembrane region" description="Helical" evidence="2">
    <location>
        <begin position="782"/>
        <end position="805"/>
    </location>
</feature>
<feature type="transmembrane region" description="Helical" evidence="2">
    <location>
        <begin position="915"/>
        <end position="932"/>
    </location>
</feature>
<feature type="transmembrane region" description="Helical" evidence="2">
    <location>
        <begin position="258"/>
        <end position="279"/>
    </location>
</feature>
<reference evidence="3 4" key="1">
    <citation type="submission" date="2018-06" db="EMBL/GenBank/DDBJ databases">
        <authorList>
            <consortium name="Pathogen Informatics"/>
            <person name="Doyle S."/>
        </authorList>
    </citation>
    <scope>NUCLEOTIDE SEQUENCE [LARGE SCALE GENOMIC DNA]</scope>
    <source>
        <strain evidence="3 4">NCTC10894</strain>
    </source>
</reference>
<dbReference type="AlphaFoldDB" id="A0AAJ4ZMI6"/>
<feature type="transmembrane region" description="Helical" evidence="2">
    <location>
        <begin position="532"/>
        <end position="550"/>
    </location>
</feature>
<feature type="transmembrane region" description="Helical" evidence="2">
    <location>
        <begin position="656"/>
        <end position="674"/>
    </location>
</feature>
<dbReference type="PIRSF" id="PIRSF035905">
    <property type="entry name" value="UCP035905_mp"/>
    <property type="match status" value="1"/>
</dbReference>
<accession>A0AAJ4ZMI6</accession>
<feature type="transmembrane region" description="Helical" evidence="2">
    <location>
        <begin position="310"/>
        <end position="329"/>
    </location>
</feature>
<feature type="compositionally biased region" description="Pro residues" evidence="1">
    <location>
        <begin position="132"/>
        <end position="155"/>
    </location>
</feature>
<evidence type="ECO:0000256" key="2">
    <source>
        <dbReference type="SAM" id="Phobius"/>
    </source>
</evidence>
<feature type="transmembrane region" description="Helical" evidence="2">
    <location>
        <begin position="557"/>
        <end position="578"/>
    </location>
</feature>
<feature type="transmembrane region" description="Helical" evidence="2">
    <location>
        <begin position="817"/>
        <end position="837"/>
    </location>
</feature>
<feature type="region of interest" description="Disordered" evidence="1">
    <location>
        <begin position="127"/>
        <end position="157"/>
    </location>
</feature>
<dbReference type="Proteomes" id="UP000255008">
    <property type="component" value="Unassembled WGS sequence"/>
</dbReference>
<feature type="transmembrane region" description="Helical" evidence="2">
    <location>
        <begin position="419"/>
        <end position="439"/>
    </location>
</feature>
<feature type="transmembrane region" description="Helical" evidence="2">
    <location>
        <begin position="720"/>
        <end position="739"/>
    </location>
</feature>
<dbReference type="PANTHER" id="PTHR38434">
    <property type="entry name" value="BLL2549 PROTEIN"/>
    <property type="match status" value="1"/>
</dbReference>
<evidence type="ECO:0000313" key="4">
    <source>
        <dbReference type="Proteomes" id="UP000255008"/>
    </source>
</evidence>
<feature type="transmembrane region" description="Helical" evidence="2">
    <location>
        <begin position="178"/>
        <end position="197"/>
    </location>
</feature>
<evidence type="ECO:0000256" key="1">
    <source>
        <dbReference type="SAM" id="MobiDB-lite"/>
    </source>
</evidence>
<dbReference type="PANTHER" id="PTHR38434:SF1">
    <property type="entry name" value="BLL2549 PROTEIN"/>
    <property type="match status" value="1"/>
</dbReference>
<keyword evidence="2" id="KW-1133">Transmembrane helix</keyword>
<feature type="transmembrane region" description="Helical" evidence="2">
    <location>
        <begin position="446"/>
        <end position="466"/>
    </location>
</feature>
<protein>
    <submittedName>
        <fullName evidence="3">Predicted membrane protein</fullName>
    </submittedName>
</protein>
<dbReference type="Pfam" id="PF10101">
    <property type="entry name" value="DUF2339"/>
    <property type="match status" value="1"/>
</dbReference>
<evidence type="ECO:0000313" key="3">
    <source>
        <dbReference type="EMBL" id="SUD97984.1"/>
    </source>
</evidence>
<keyword evidence="2" id="KW-0472">Membrane</keyword>
<feature type="transmembrane region" description="Helical" evidence="2">
    <location>
        <begin position="857"/>
        <end position="878"/>
    </location>
</feature>
<feature type="transmembrane region" description="Helical" evidence="2">
    <location>
        <begin position="472"/>
        <end position="489"/>
    </location>
</feature>
<organism evidence="3 4">
    <name type="scientific">Ralstonia mannitolilytica</name>
    <dbReference type="NCBI Taxonomy" id="105219"/>
    <lineage>
        <taxon>Bacteria</taxon>
        <taxon>Pseudomonadati</taxon>
        <taxon>Pseudomonadota</taxon>
        <taxon>Betaproteobacteria</taxon>
        <taxon>Burkholderiales</taxon>
        <taxon>Burkholderiaceae</taxon>
        <taxon>Ralstonia</taxon>
    </lineage>
</organism>
<feature type="transmembrane region" description="Helical" evidence="2">
    <location>
        <begin position="602"/>
        <end position="619"/>
    </location>
</feature>
<feature type="transmembrane region" description="Helical" evidence="2">
    <location>
        <begin position="496"/>
        <end position="517"/>
    </location>
</feature>
<proteinExistence type="predicted"/>
<feature type="transmembrane region" description="Helical" evidence="2">
    <location>
        <begin position="6"/>
        <end position="39"/>
    </location>
</feature>
<feature type="transmembrane region" description="Helical" evidence="2">
    <location>
        <begin position="334"/>
        <end position="353"/>
    </location>
</feature>
<comment type="caution">
    <text evidence="3">The sequence shown here is derived from an EMBL/GenBank/DDBJ whole genome shotgun (WGS) entry which is preliminary data.</text>
</comment>
<feature type="transmembrane region" description="Helical" evidence="2">
    <location>
        <begin position="286"/>
        <end position="304"/>
    </location>
</feature>
<feature type="transmembrane region" description="Helical" evidence="2">
    <location>
        <begin position="209"/>
        <end position="226"/>
    </location>
</feature>
<feature type="transmembrane region" description="Helical" evidence="2">
    <location>
        <begin position="233"/>
        <end position="252"/>
    </location>
</feature>
<feature type="transmembrane region" description="Helical" evidence="2">
    <location>
        <begin position="395"/>
        <end position="413"/>
    </location>
</feature>